<keyword evidence="2" id="KW-1185">Reference proteome</keyword>
<dbReference type="RefSeq" id="WP_377143155.1">
    <property type="nucleotide sequence ID" value="NZ_JBHTIA010000009.1"/>
</dbReference>
<dbReference type="InterPro" id="IPR007709">
    <property type="entry name" value="N-FG_amidohydro"/>
</dbReference>
<keyword evidence="1" id="KW-0378">Hydrolase</keyword>
<proteinExistence type="predicted"/>
<dbReference type="SUPFAM" id="SSF53187">
    <property type="entry name" value="Zn-dependent exopeptidases"/>
    <property type="match status" value="1"/>
</dbReference>
<organism evidence="1 2">
    <name type="scientific">Mucilaginibacter lutimaris</name>
    <dbReference type="NCBI Taxonomy" id="931629"/>
    <lineage>
        <taxon>Bacteria</taxon>
        <taxon>Pseudomonadati</taxon>
        <taxon>Bacteroidota</taxon>
        <taxon>Sphingobacteriia</taxon>
        <taxon>Sphingobacteriales</taxon>
        <taxon>Sphingobacteriaceae</taxon>
        <taxon>Mucilaginibacter</taxon>
    </lineage>
</organism>
<dbReference type="Pfam" id="PF05013">
    <property type="entry name" value="FGase"/>
    <property type="match status" value="1"/>
</dbReference>
<comment type="caution">
    <text evidence="1">The sequence shown here is derived from an EMBL/GenBank/DDBJ whole genome shotgun (WGS) entry which is preliminary data.</text>
</comment>
<sequence length="270" mass="31059">MVSNLILHIPHASDNIPDRAGYVVTDDRLKQEMSLLTDWYTEELFAFEGCIRCVADFNRVFCDVERFADDNRESMSTVGMGVAYTKCDDGSELRNVSPELKASILNDYYYPHHQKLSNAVAEQLERDGRALIIDCHSFANEPFNRDLDKKTPRPAICIGTDGFHTPEGLITFTYNYFKFAGYKVQINTPYSGSMVPLEYYQQDNRVHSMMIEVNRDVYMVPGTNTKGRNYVKIKRAINKYLYKVRELMYCDYPHLSNEASAIPLPPAREI</sequence>
<dbReference type="EC" id="3.5.1.68" evidence="1"/>
<evidence type="ECO:0000313" key="1">
    <source>
        <dbReference type="EMBL" id="MFD0765814.1"/>
    </source>
</evidence>
<accession>A0ABW2ZI32</accession>
<protein>
    <submittedName>
        <fullName evidence="1">N-formylglutamate amidohydrolase</fullName>
        <ecNumber evidence="1">3.5.1.68</ecNumber>
    </submittedName>
</protein>
<dbReference type="Gene3D" id="3.40.630.40">
    <property type="entry name" value="Zn-dependent exopeptidases"/>
    <property type="match status" value="1"/>
</dbReference>
<dbReference type="EMBL" id="JBHTIA010000009">
    <property type="protein sequence ID" value="MFD0765814.1"/>
    <property type="molecule type" value="Genomic_DNA"/>
</dbReference>
<dbReference type="Proteomes" id="UP001597073">
    <property type="component" value="Unassembled WGS sequence"/>
</dbReference>
<gene>
    <name evidence="1" type="ORF">ACFQZI_13205</name>
</gene>
<evidence type="ECO:0000313" key="2">
    <source>
        <dbReference type="Proteomes" id="UP001597073"/>
    </source>
</evidence>
<name>A0ABW2ZI32_9SPHI</name>
<reference evidence="2" key="1">
    <citation type="journal article" date="2019" name="Int. J. Syst. Evol. Microbiol.">
        <title>The Global Catalogue of Microorganisms (GCM) 10K type strain sequencing project: providing services to taxonomists for standard genome sequencing and annotation.</title>
        <authorList>
            <consortium name="The Broad Institute Genomics Platform"/>
            <consortium name="The Broad Institute Genome Sequencing Center for Infectious Disease"/>
            <person name="Wu L."/>
            <person name="Ma J."/>
        </authorList>
    </citation>
    <scope>NUCLEOTIDE SEQUENCE [LARGE SCALE GENOMIC DNA]</scope>
    <source>
        <strain evidence="2">CCUG 60742</strain>
    </source>
</reference>
<dbReference type="GO" id="GO:0050129">
    <property type="term" value="F:N-formylglutamate deformylase activity"/>
    <property type="evidence" value="ECO:0007669"/>
    <property type="project" value="UniProtKB-EC"/>
</dbReference>